<evidence type="ECO:0000313" key="1">
    <source>
        <dbReference type="EMBL" id="TLQ44066.1"/>
    </source>
</evidence>
<keyword evidence="2" id="KW-1185">Reference proteome</keyword>
<protein>
    <submittedName>
        <fullName evidence="1">Uncharacterized protein</fullName>
    </submittedName>
</protein>
<reference evidence="1 2" key="1">
    <citation type="submission" date="2019-05" db="EMBL/GenBank/DDBJ databases">
        <title>Streptomyces marianii sp. nov., a novel marine actinomycete from southern coast of India.</title>
        <authorList>
            <person name="Iniyan A.M."/>
            <person name="Wink J."/>
            <person name="Ramprasad E."/>
            <person name="Ramana C.V."/>
            <person name="Bunk B."/>
            <person name="Sproer C."/>
            <person name="Joseph F.-J.R.S."/>
            <person name="Vincent S.G.P."/>
        </authorList>
    </citation>
    <scope>NUCLEOTIDE SEQUENCE [LARGE SCALE GENOMIC DNA]</scope>
    <source>
        <strain evidence="1 2">ICN19</strain>
    </source>
</reference>
<evidence type="ECO:0000313" key="2">
    <source>
        <dbReference type="Proteomes" id="UP000305921"/>
    </source>
</evidence>
<dbReference type="OrthoDB" id="3867913at2"/>
<gene>
    <name evidence="1" type="ORF">FEF34_13840</name>
</gene>
<sequence>MGQIPRNFRAIGLTEHGPENMATLRSFAINCLRAAGHHNIAAGLREMSYEPFTRPLTLLGPR</sequence>
<organism evidence="1 2">
    <name type="scientific">Streptomyces marianii</name>
    <dbReference type="NCBI Taxonomy" id="1817406"/>
    <lineage>
        <taxon>Bacteria</taxon>
        <taxon>Bacillati</taxon>
        <taxon>Actinomycetota</taxon>
        <taxon>Actinomycetes</taxon>
        <taxon>Kitasatosporales</taxon>
        <taxon>Streptomycetaceae</taxon>
        <taxon>Streptomyces</taxon>
    </lineage>
</organism>
<comment type="caution">
    <text evidence="1">The sequence shown here is derived from an EMBL/GenBank/DDBJ whole genome shotgun (WGS) entry which is preliminary data.</text>
</comment>
<dbReference type="EMBL" id="VAWE01000001">
    <property type="protein sequence ID" value="TLQ44066.1"/>
    <property type="molecule type" value="Genomic_DNA"/>
</dbReference>
<accession>A0A5R9E2T2</accession>
<dbReference type="AlphaFoldDB" id="A0A5R9E2T2"/>
<proteinExistence type="predicted"/>
<dbReference type="Proteomes" id="UP000305921">
    <property type="component" value="Unassembled WGS sequence"/>
</dbReference>
<name>A0A5R9E2T2_9ACTN</name>